<dbReference type="Gene3D" id="3.30.559.10">
    <property type="entry name" value="Chloramphenicol acetyltransferase-like domain"/>
    <property type="match status" value="1"/>
</dbReference>
<organism evidence="6 7">
    <name type="scientific">Rhizophagus irregularis (strain DAOM 197198w)</name>
    <name type="common">Glomus intraradices</name>
    <dbReference type="NCBI Taxonomy" id="1432141"/>
    <lineage>
        <taxon>Eukaryota</taxon>
        <taxon>Fungi</taxon>
        <taxon>Fungi incertae sedis</taxon>
        <taxon>Mucoromycota</taxon>
        <taxon>Glomeromycotina</taxon>
        <taxon>Glomeromycetes</taxon>
        <taxon>Glomerales</taxon>
        <taxon>Glomeraceae</taxon>
        <taxon>Rhizophagus</taxon>
    </lineage>
</organism>
<dbReference type="InterPro" id="IPR042231">
    <property type="entry name" value="Cho/carn_acyl_trans_2"/>
</dbReference>
<comment type="caution">
    <text evidence="6">The sequence shown here is derived from an EMBL/GenBank/DDBJ whole genome shotgun (WGS) entry which is preliminary data.</text>
</comment>
<evidence type="ECO:0000256" key="2">
    <source>
        <dbReference type="ARBA" id="ARBA00022679"/>
    </source>
</evidence>
<dbReference type="PANTHER" id="PTHR22589">
    <property type="entry name" value="CARNITINE O-ACYLTRANSFERASE"/>
    <property type="match status" value="1"/>
</dbReference>
<dbReference type="STRING" id="1432141.A0A015LV48"/>
<keyword evidence="3" id="KW-0012">Acyltransferase</keyword>
<keyword evidence="7" id="KW-1185">Reference proteome</keyword>
<dbReference type="OMA" id="FIKQQKC"/>
<keyword evidence="2 6" id="KW-0808">Transferase</keyword>
<reference evidence="6 7" key="1">
    <citation type="submission" date="2014-02" db="EMBL/GenBank/DDBJ databases">
        <title>Single nucleus genome sequencing reveals high similarity among nuclei of an endomycorrhizal fungus.</title>
        <authorList>
            <person name="Lin K."/>
            <person name="Geurts R."/>
            <person name="Zhang Z."/>
            <person name="Limpens E."/>
            <person name="Saunders D.G."/>
            <person name="Mu D."/>
            <person name="Pang E."/>
            <person name="Cao H."/>
            <person name="Cha H."/>
            <person name="Lin T."/>
            <person name="Zhou Q."/>
            <person name="Shang Y."/>
            <person name="Li Y."/>
            <person name="Ivanov S."/>
            <person name="Sharma T."/>
            <person name="Velzen R.V."/>
            <person name="Ruijter N.D."/>
            <person name="Aanen D.K."/>
            <person name="Win J."/>
            <person name="Kamoun S."/>
            <person name="Bisseling T."/>
            <person name="Huang S."/>
        </authorList>
    </citation>
    <scope>NUCLEOTIDE SEQUENCE [LARGE SCALE GENOMIC DNA]</scope>
    <source>
        <strain evidence="7">DAOM197198w</strain>
    </source>
</reference>
<evidence type="ECO:0000256" key="4">
    <source>
        <dbReference type="PIRSR" id="PIRSR600542-1"/>
    </source>
</evidence>
<proteinExistence type="inferred from homology"/>
<dbReference type="Gene3D" id="3.30.559.70">
    <property type="entry name" value="Choline/Carnitine o-acyltransferase, domain 2"/>
    <property type="match status" value="1"/>
</dbReference>
<dbReference type="InterPro" id="IPR039551">
    <property type="entry name" value="Cho/carn_acyl_trans"/>
</dbReference>
<feature type="domain" description="Choline/carnitine acyltransferase" evidence="5">
    <location>
        <begin position="26"/>
        <end position="605"/>
    </location>
</feature>
<dbReference type="InterPro" id="IPR000542">
    <property type="entry name" value="Carn_acyl_trans"/>
</dbReference>
<dbReference type="OrthoDB" id="240216at2759"/>
<name>A0A015LV48_RHIIW</name>
<evidence type="ECO:0000313" key="7">
    <source>
        <dbReference type="Proteomes" id="UP000022910"/>
    </source>
</evidence>
<dbReference type="PANTHER" id="PTHR22589:SF107">
    <property type="entry name" value="CHOLINE_CARNITINE ACYLTRANSFERASE DOMAIN-CONTAINING PROTEIN"/>
    <property type="match status" value="1"/>
</dbReference>
<dbReference type="SUPFAM" id="SSF52777">
    <property type="entry name" value="CoA-dependent acyltransferases"/>
    <property type="match status" value="2"/>
</dbReference>
<feature type="active site" description="Proton acceptor" evidence="4">
    <location>
        <position position="342"/>
    </location>
</feature>
<dbReference type="EMBL" id="JEMT01026744">
    <property type="protein sequence ID" value="EXX58513.1"/>
    <property type="molecule type" value="Genomic_DNA"/>
</dbReference>
<evidence type="ECO:0000313" key="6">
    <source>
        <dbReference type="EMBL" id="EXX58513.1"/>
    </source>
</evidence>
<evidence type="ECO:0000256" key="3">
    <source>
        <dbReference type="ARBA" id="ARBA00023315"/>
    </source>
</evidence>
<accession>A0A015LV48</accession>
<gene>
    <name evidence="6" type="ORF">RirG_197280</name>
</gene>
<dbReference type="HOGENOM" id="CLU_013513_5_0_1"/>
<evidence type="ECO:0000259" key="5">
    <source>
        <dbReference type="Pfam" id="PF00755"/>
    </source>
</evidence>
<protein>
    <submittedName>
        <fullName evidence="6">Carnitine O-acetyltransferase CAT2</fullName>
    </submittedName>
</protein>
<evidence type="ECO:0000256" key="1">
    <source>
        <dbReference type="ARBA" id="ARBA00005232"/>
    </source>
</evidence>
<dbReference type="SMR" id="A0A015LV48"/>
<dbReference type="Proteomes" id="UP000022910">
    <property type="component" value="Unassembled WGS sequence"/>
</dbReference>
<sequence>MSKKVELEKGKREFKTFSNQHRLPRLPIPSLEESTTRYLNSLRPLLSSEELARIKQHVKDFIRPGGIGQILQQRLIDVDRISPYNWLDDAWWMKKAYHEWRVPLVVNSNWYIAFIDDPNTPKEYLTHNNGVHPKGQFSEWQIKRAAHIIGRMLDFKELVDTETLPPDVTRSYPLCMYQYTRCYGVTRIPKPGSDELVYTPHPAPARYILVIAKNQFYVLDGYGKNGQRYSDGDFEIQLRQIVDDVLKAKHDPPVGVLTADDRDFWAVARENLLKVSPQNRQTLTFIENALFAISLDDYSTGVDLDKFIRNMFHGMNAHNRWFDKALSISVESSGRGALNGEHSPCDALIPSIIVDWVMSESATLNAPTSGRLTAAPRRIRFVTDEQTLKDIAEAEKRIGPIIADSDAVILQFSEYGTHFIKKIAKCSPDAYMQMAIQLAYFKTHKKVVPTYETGSTRQFLHGRTGTIRTLSVESKSFVEGMESESLTAQEKYNLLQAATKAHSDYTRDVSDGKGCDRHLLGLRLLLREGESHPFFTEPIFAKSQEWLLSTSGLGAGNRLSGSGFGCVFPNGYGINYLTGDNLLKFGIESKYSSTETDSNALRQNIVNALKEMRDICEQVNGIYEKESRL</sequence>
<dbReference type="AlphaFoldDB" id="A0A015LV48"/>
<dbReference type="GO" id="GO:0016746">
    <property type="term" value="F:acyltransferase activity"/>
    <property type="evidence" value="ECO:0007669"/>
    <property type="project" value="UniProtKB-KW"/>
</dbReference>
<dbReference type="Pfam" id="PF00755">
    <property type="entry name" value="Carn_acyltransf"/>
    <property type="match status" value="1"/>
</dbReference>
<dbReference type="InterPro" id="IPR023213">
    <property type="entry name" value="CAT-like_dom_sf"/>
</dbReference>
<comment type="similarity">
    <text evidence="1">Belongs to the carnitine/choline acetyltransferase family.</text>
</comment>